<name>A0A9W8K5W0_9AGAR</name>
<dbReference type="Proteomes" id="UP001148786">
    <property type="component" value="Unassembled WGS sequence"/>
</dbReference>
<sequence>MDTRRPGNNAVSIDSFAPTAFAGAGLEKISTRNLGRDYVSTGFIFVLTPSNFLIPSIRRKTDHQKGKDVFKYDDEGDAKAAIANAVGEGD</sequence>
<protein>
    <submittedName>
        <fullName evidence="1">Uncharacterized protein</fullName>
    </submittedName>
</protein>
<evidence type="ECO:0000313" key="1">
    <source>
        <dbReference type="EMBL" id="KAJ3512819.1"/>
    </source>
</evidence>
<comment type="caution">
    <text evidence="1">The sequence shown here is derived from an EMBL/GenBank/DDBJ whole genome shotgun (WGS) entry which is preliminary data.</text>
</comment>
<dbReference type="EMBL" id="JANKHO010000234">
    <property type="protein sequence ID" value="KAJ3512819.1"/>
    <property type="molecule type" value="Genomic_DNA"/>
</dbReference>
<dbReference type="AlphaFoldDB" id="A0A9W8K5W0"/>
<evidence type="ECO:0000313" key="2">
    <source>
        <dbReference type="Proteomes" id="UP001148786"/>
    </source>
</evidence>
<reference evidence="1" key="1">
    <citation type="submission" date="2022-07" db="EMBL/GenBank/DDBJ databases">
        <title>Genome Sequence of Agrocybe chaxingu.</title>
        <authorList>
            <person name="Buettner E."/>
        </authorList>
    </citation>
    <scope>NUCLEOTIDE SEQUENCE</scope>
    <source>
        <strain evidence="1">MP-N11</strain>
    </source>
</reference>
<proteinExistence type="predicted"/>
<accession>A0A9W8K5W0</accession>
<organism evidence="1 2">
    <name type="scientific">Agrocybe chaxingu</name>
    <dbReference type="NCBI Taxonomy" id="84603"/>
    <lineage>
        <taxon>Eukaryota</taxon>
        <taxon>Fungi</taxon>
        <taxon>Dikarya</taxon>
        <taxon>Basidiomycota</taxon>
        <taxon>Agaricomycotina</taxon>
        <taxon>Agaricomycetes</taxon>
        <taxon>Agaricomycetidae</taxon>
        <taxon>Agaricales</taxon>
        <taxon>Agaricineae</taxon>
        <taxon>Strophariaceae</taxon>
        <taxon>Agrocybe</taxon>
    </lineage>
</organism>
<keyword evidence="2" id="KW-1185">Reference proteome</keyword>
<gene>
    <name evidence="1" type="ORF">NLJ89_g3303</name>
</gene>